<evidence type="ECO:0000313" key="3">
    <source>
        <dbReference type="EMBL" id="KAK3304796.1"/>
    </source>
</evidence>
<gene>
    <name evidence="3" type="ORF">B0T15DRAFT_558808</name>
</gene>
<dbReference type="AlphaFoldDB" id="A0AAJ0GRJ5"/>
<accession>A0AAJ0GRJ5</accession>
<proteinExistence type="predicted"/>
<dbReference type="GO" id="GO:0006879">
    <property type="term" value="P:intracellular iron ion homeostasis"/>
    <property type="evidence" value="ECO:0007669"/>
    <property type="project" value="TreeGrafter"/>
</dbReference>
<dbReference type="GO" id="GO:0006826">
    <property type="term" value="P:iron ion transport"/>
    <property type="evidence" value="ECO:0007669"/>
    <property type="project" value="TreeGrafter"/>
</dbReference>
<dbReference type="Proteomes" id="UP001273166">
    <property type="component" value="Unassembled WGS sequence"/>
</dbReference>
<dbReference type="GO" id="GO:0015677">
    <property type="term" value="P:copper ion import"/>
    <property type="evidence" value="ECO:0007669"/>
    <property type="project" value="TreeGrafter"/>
</dbReference>
<protein>
    <recommendedName>
        <fullName evidence="5">FAD-binding FR-type domain-containing protein</fullName>
    </recommendedName>
</protein>
<name>A0AAJ0GRJ5_9PEZI</name>
<organism evidence="3 4">
    <name type="scientific">Chaetomium strumarium</name>
    <dbReference type="NCBI Taxonomy" id="1170767"/>
    <lineage>
        <taxon>Eukaryota</taxon>
        <taxon>Fungi</taxon>
        <taxon>Dikarya</taxon>
        <taxon>Ascomycota</taxon>
        <taxon>Pezizomycotina</taxon>
        <taxon>Sordariomycetes</taxon>
        <taxon>Sordariomycetidae</taxon>
        <taxon>Sordariales</taxon>
        <taxon>Chaetomiaceae</taxon>
        <taxon>Chaetomium</taxon>
    </lineage>
</organism>
<dbReference type="EMBL" id="JAUDZG010000005">
    <property type="protein sequence ID" value="KAK3304796.1"/>
    <property type="molecule type" value="Genomic_DNA"/>
</dbReference>
<dbReference type="GeneID" id="87889315"/>
<evidence type="ECO:0000256" key="2">
    <source>
        <dbReference type="SAM" id="MobiDB-lite"/>
    </source>
</evidence>
<dbReference type="Gene3D" id="3.40.50.80">
    <property type="entry name" value="Nucleotide-binding domain of ferredoxin-NADP reductase (FNR) module"/>
    <property type="match status" value="1"/>
</dbReference>
<dbReference type="GO" id="GO:0005886">
    <property type="term" value="C:plasma membrane"/>
    <property type="evidence" value="ECO:0007669"/>
    <property type="project" value="TreeGrafter"/>
</dbReference>
<dbReference type="GO" id="GO:0000293">
    <property type="term" value="F:ferric-chelate reductase activity"/>
    <property type="evidence" value="ECO:0007669"/>
    <property type="project" value="TreeGrafter"/>
</dbReference>
<dbReference type="PANTHER" id="PTHR32361:SF9">
    <property type="entry name" value="FERRIC REDUCTASE TRANSMEMBRANE COMPONENT 3-RELATED"/>
    <property type="match status" value="1"/>
</dbReference>
<keyword evidence="4" id="KW-1185">Reference proteome</keyword>
<dbReference type="SUPFAM" id="SSF52343">
    <property type="entry name" value="Ferredoxin reductase-like, C-terminal NADP-linked domain"/>
    <property type="match status" value="1"/>
</dbReference>
<dbReference type="RefSeq" id="XP_062720576.1">
    <property type="nucleotide sequence ID" value="XM_062870486.1"/>
</dbReference>
<reference evidence="3" key="1">
    <citation type="journal article" date="2023" name="Mol. Phylogenet. Evol.">
        <title>Genome-scale phylogeny and comparative genomics of the fungal order Sordariales.</title>
        <authorList>
            <person name="Hensen N."/>
            <person name="Bonometti L."/>
            <person name="Westerberg I."/>
            <person name="Brannstrom I.O."/>
            <person name="Guillou S."/>
            <person name="Cros-Aarteil S."/>
            <person name="Calhoun S."/>
            <person name="Haridas S."/>
            <person name="Kuo A."/>
            <person name="Mondo S."/>
            <person name="Pangilinan J."/>
            <person name="Riley R."/>
            <person name="LaButti K."/>
            <person name="Andreopoulos B."/>
            <person name="Lipzen A."/>
            <person name="Chen C."/>
            <person name="Yan M."/>
            <person name="Daum C."/>
            <person name="Ng V."/>
            <person name="Clum A."/>
            <person name="Steindorff A."/>
            <person name="Ohm R.A."/>
            <person name="Martin F."/>
            <person name="Silar P."/>
            <person name="Natvig D.O."/>
            <person name="Lalanne C."/>
            <person name="Gautier V."/>
            <person name="Ament-Velasquez S.L."/>
            <person name="Kruys A."/>
            <person name="Hutchinson M.I."/>
            <person name="Powell A.J."/>
            <person name="Barry K."/>
            <person name="Miller A.N."/>
            <person name="Grigoriev I.V."/>
            <person name="Debuchy R."/>
            <person name="Gladieux P."/>
            <person name="Hiltunen Thoren M."/>
            <person name="Johannesson H."/>
        </authorList>
    </citation>
    <scope>NUCLEOTIDE SEQUENCE</scope>
    <source>
        <strain evidence="3">CBS 333.67</strain>
    </source>
</reference>
<comment type="caution">
    <text evidence="3">The sequence shown here is derived from an EMBL/GenBank/DDBJ whole genome shotgun (WGS) entry which is preliminary data.</text>
</comment>
<evidence type="ECO:0008006" key="5">
    <source>
        <dbReference type="Google" id="ProtNLM"/>
    </source>
</evidence>
<keyword evidence="1" id="KW-0813">Transport</keyword>
<feature type="region of interest" description="Disordered" evidence="2">
    <location>
        <begin position="112"/>
        <end position="135"/>
    </location>
</feature>
<dbReference type="InterPro" id="IPR051410">
    <property type="entry name" value="Ferric/Cupric_Reductase"/>
</dbReference>
<evidence type="ECO:0000313" key="4">
    <source>
        <dbReference type="Proteomes" id="UP001273166"/>
    </source>
</evidence>
<dbReference type="InterPro" id="IPR039261">
    <property type="entry name" value="FNR_nucleotide-bd"/>
</dbReference>
<evidence type="ECO:0000256" key="1">
    <source>
        <dbReference type="ARBA" id="ARBA00022448"/>
    </source>
</evidence>
<dbReference type="PANTHER" id="PTHR32361">
    <property type="entry name" value="FERRIC/CUPRIC REDUCTASE TRANSMEMBRANE COMPONENT"/>
    <property type="match status" value="1"/>
</dbReference>
<reference evidence="3" key="2">
    <citation type="submission" date="2023-06" db="EMBL/GenBank/DDBJ databases">
        <authorList>
            <consortium name="Lawrence Berkeley National Laboratory"/>
            <person name="Mondo S.J."/>
            <person name="Hensen N."/>
            <person name="Bonometti L."/>
            <person name="Westerberg I."/>
            <person name="Brannstrom I.O."/>
            <person name="Guillou S."/>
            <person name="Cros-Aarteil S."/>
            <person name="Calhoun S."/>
            <person name="Haridas S."/>
            <person name="Kuo A."/>
            <person name="Pangilinan J."/>
            <person name="Riley R."/>
            <person name="Labutti K."/>
            <person name="Andreopoulos B."/>
            <person name="Lipzen A."/>
            <person name="Chen C."/>
            <person name="Yanf M."/>
            <person name="Daum C."/>
            <person name="Ng V."/>
            <person name="Clum A."/>
            <person name="Steindorff A."/>
            <person name="Ohm R."/>
            <person name="Martin F."/>
            <person name="Silar P."/>
            <person name="Natvig D."/>
            <person name="Lalanne C."/>
            <person name="Gautier V."/>
            <person name="Ament-Velasquez S.L."/>
            <person name="Kruys A."/>
            <person name="Hutchinson M.I."/>
            <person name="Powell A.J."/>
            <person name="Barry K."/>
            <person name="Miller A.N."/>
            <person name="Grigoriev I.V."/>
            <person name="Debuchy R."/>
            <person name="Gladieux P."/>
            <person name="Thoren M.H."/>
            <person name="Johannesson H."/>
        </authorList>
    </citation>
    <scope>NUCLEOTIDE SEQUENCE</scope>
    <source>
        <strain evidence="3">CBS 333.67</strain>
    </source>
</reference>
<sequence length="295" mass="32169">MQQPPLHQPLHLKPHAFVNKLVKVSVRVLEEERVRVDEVLGDKEGTWAYELWLYMAMAVWAFDRLLRLGRALKHGVRRAQVTDLGNGYMRVDIRGNHPFSIIPTPSIPKPGLACSSKDEESQKGTTPVVKVESSPEDRPSVGITLFIKLSTGLTKRLRAHGGLLTLLDGPYSNSHAGPVLRCDKVLFIGGGIGITGVVPWAFQHRNVKLVWSVAESARCLTDAIDLTGVADSEVRVGRRFDVDELVNGEAGAGWERAGVVVSGPGSLCDDVRAAVAVAGSRGNTVFEFEVDAYSW</sequence>